<dbReference type="OrthoDB" id="799809at2"/>
<keyword evidence="2" id="KW-1185">Reference proteome</keyword>
<gene>
    <name evidence="1" type="ORF">E1269_13945</name>
</gene>
<organism evidence="1 2">
    <name type="scientific">Jiangella asiatica</name>
    <dbReference type="NCBI Taxonomy" id="2530372"/>
    <lineage>
        <taxon>Bacteria</taxon>
        <taxon>Bacillati</taxon>
        <taxon>Actinomycetota</taxon>
        <taxon>Actinomycetes</taxon>
        <taxon>Jiangellales</taxon>
        <taxon>Jiangellaceae</taxon>
        <taxon>Jiangella</taxon>
    </lineage>
</organism>
<sequence>MERAIVLARAQGAFNLVGGLWPIVSLRTFEAVFGPKQDRWLVFTVGGLLTTIGLNQLTSSRHRGALRLAERVGVGTAAWLLAIDLVYVPAGRLRWTYLLDAAAEAGWLAAWAASHRAGRAATR</sequence>
<comment type="caution">
    <text evidence="1">The sequence shown here is derived from an EMBL/GenBank/DDBJ whole genome shotgun (WGS) entry which is preliminary data.</text>
</comment>
<proteinExistence type="predicted"/>
<accession>A0A4R5DA75</accession>
<dbReference type="RefSeq" id="WP_131895432.1">
    <property type="nucleotide sequence ID" value="NZ_SMKZ01000017.1"/>
</dbReference>
<dbReference type="EMBL" id="SMKZ01000017">
    <property type="protein sequence ID" value="TDE09717.1"/>
    <property type="molecule type" value="Genomic_DNA"/>
</dbReference>
<dbReference type="Proteomes" id="UP000294739">
    <property type="component" value="Unassembled WGS sequence"/>
</dbReference>
<name>A0A4R5DA75_9ACTN</name>
<reference evidence="1 2" key="1">
    <citation type="submission" date="2019-03" db="EMBL/GenBank/DDBJ databases">
        <title>Draft genome sequences of novel Actinobacteria.</title>
        <authorList>
            <person name="Sahin N."/>
            <person name="Ay H."/>
            <person name="Saygin H."/>
        </authorList>
    </citation>
    <scope>NUCLEOTIDE SEQUENCE [LARGE SCALE GENOMIC DNA]</scope>
    <source>
        <strain evidence="1 2">5K138</strain>
    </source>
</reference>
<evidence type="ECO:0000313" key="1">
    <source>
        <dbReference type="EMBL" id="TDE09717.1"/>
    </source>
</evidence>
<dbReference type="InParanoid" id="A0A4R5DA75"/>
<dbReference type="AlphaFoldDB" id="A0A4R5DA75"/>
<evidence type="ECO:0000313" key="2">
    <source>
        <dbReference type="Proteomes" id="UP000294739"/>
    </source>
</evidence>
<protein>
    <submittedName>
        <fullName evidence="1">Uncharacterized protein</fullName>
    </submittedName>
</protein>